<dbReference type="Proteomes" id="UP000770015">
    <property type="component" value="Unassembled WGS sequence"/>
</dbReference>
<feature type="compositionally biased region" description="Basic and acidic residues" evidence="1">
    <location>
        <begin position="36"/>
        <end position="46"/>
    </location>
</feature>
<keyword evidence="3" id="KW-1185">Reference proteome</keyword>
<evidence type="ECO:0000256" key="1">
    <source>
        <dbReference type="SAM" id="MobiDB-lite"/>
    </source>
</evidence>
<proteinExistence type="predicted"/>
<organism evidence="2 3">
    <name type="scientific">Plectosphaerella plurivora</name>
    <dbReference type="NCBI Taxonomy" id="936078"/>
    <lineage>
        <taxon>Eukaryota</taxon>
        <taxon>Fungi</taxon>
        <taxon>Dikarya</taxon>
        <taxon>Ascomycota</taxon>
        <taxon>Pezizomycotina</taxon>
        <taxon>Sordariomycetes</taxon>
        <taxon>Hypocreomycetidae</taxon>
        <taxon>Glomerellales</taxon>
        <taxon>Plectosphaerellaceae</taxon>
        <taxon>Plectosphaerella</taxon>
    </lineage>
</organism>
<sequence>MTDKQEHTSYLPAISLDSCLRHRTLPTTPRTSTSPKRLDTVTEHTHPSRFGLPPHLQSLPIPRPRDPLPAQISRATSHLGGYCLSSGGADRASASPDITDALGPKSHASRRKTRDPYYHPGQPSSPDPRLASSHRSRHYFAFYRFLLSPVYPCFLEIPETLASLFPLHVAGRRTASRPRLPPRLSLAAGHLLGRTNESWVPPATQPVSSLVVPFPIALAREVAS</sequence>
<dbReference type="AlphaFoldDB" id="A0A9P8VA56"/>
<gene>
    <name evidence="2" type="ORF">F5X68DRAFT_21004</name>
</gene>
<reference evidence="2" key="1">
    <citation type="journal article" date="2021" name="Nat. Commun.">
        <title>Genetic determinants of endophytism in the Arabidopsis root mycobiome.</title>
        <authorList>
            <person name="Mesny F."/>
            <person name="Miyauchi S."/>
            <person name="Thiergart T."/>
            <person name="Pickel B."/>
            <person name="Atanasova L."/>
            <person name="Karlsson M."/>
            <person name="Huettel B."/>
            <person name="Barry K.W."/>
            <person name="Haridas S."/>
            <person name="Chen C."/>
            <person name="Bauer D."/>
            <person name="Andreopoulos W."/>
            <person name="Pangilinan J."/>
            <person name="LaButti K."/>
            <person name="Riley R."/>
            <person name="Lipzen A."/>
            <person name="Clum A."/>
            <person name="Drula E."/>
            <person name="Henrissat B."/>
            <person name="Kohler A."/>
            <person name="Grigoriev I.V."/>
            <person name="Martin F.M."/>
            <person name="Hacquard S."/>
        </authorList>
    </citation>
    <scope>NUCLEOTIDE SEQUENCE</scope>
    <source>
        <strain evidence="2">MPI-SDFR-AT-0117</strain>
    </source>
</reference>
<protein>
    <submittedName>
        <fullName evidence="2">Uncharacterized protein</fullName>
    </submittedName>
</protein>
<evidence type="ECO:0000313" key="3">
    <source>
        <dbReference type="Proteomes" id="UP000770015"/>
    </source>
</evidence>
<feature type="compositionally biased region" description="Low complexity" evidence="1">
    <location>
        <begin position="25"/>
        <end position="35"/>
    </location>
</feature>
<evidence type="ECO:0000313" key="2">
    <source>
        <dbReference type="EMBL" id="KAH6684884.1"/>
    </source>
</evidence>
<feature type="region of interest" description="Disordered" evidence="1">
    <location>
        <begin position="87"/>
        <end position="131"/>
    </location>
</feature>
<comment type="caution">
    <text evidence="2">The sequence shown here is derived from an EMBL/GenBank/DDBJ whole genome shotgun (WGS) entry which is preliminary data.</text>
</comment>
<name>A0A9P8VA56_9PEZI</name>
<accession>A0A9P8VA56</accession>
<feature type="region of interest" description="Disordered" evidence="1">
    <location>
        <begin position="21"/>
        <end position="71"/>
    </location>
</feature>
<dbReference type="EMBL" id="JAGSXJ010000016">
    <property type="protein sequence ID" value="KAH6684884.1"/>
    <property type="molecule type" value="Genomic_DNA"/>
</dbReference>